<name>A0AAD9YMF7_COLKA</name>
<dbReference type="AlphaFoldDB" id="A0AAD9YMF7"/>
<organism evidence="1 2">
    <name type="scientific">Colletotrichum kahawae</name>
    <name type="common">Coffee berry disease fungus</name>
    <dbReference type="NCBI Taxonomy" id="34407"/>
    <lineage>
        <taxon>Eukaryota</taxon>
        <taxon>Fungi</taxon>
        <taxon>Dikarya</taxon>
        <taxon>Ascomycota</taxon>
        <taxon>Pezizomycotina</taxon>
        <taxon>Sordariomycetes</taxon>
        <taxon>Hypocreomycetidae</taxon>
        <taxon>Glomerellales</taxon>
        <taxon>Glomerellaceae</taxon>
        <taxon>Colletotrichum</taxon>
        <taxon>Colletotrichum gloeosporioides species complex</taxon>
    </lineage>
</organism>
<comment type="caution">
    <text evidence="1">The sequence shown here is derived from an EMBL/GenBank/DDBJ whole genome shotgun (WGS) entry which is preliminary data.</text>
</comment>
<reference evidence="1" key="1">
    <citation type="submission" date="2023-02" db="EMBL/GenBank/DDBJ databases">
        <title>Colletotrichum kahawae CIFC_Que2 genome sequencing and assembly.</title>
        <authorList>
            <person name="Baroncelli R."/>
        </authorList>
    </citation>
    <scope>NUCLEOTIDE SEQUENCE</scope>
    <source>
        <strain evidence="1">CIFC_Que2</strain>
    </source>
</reference>
<proteinExistence type="predicted"/>
<sequence length="359" mass="39802">MVLRSSFFQIRNSFVGLLDPVLHTSEYVYSTSFTLFSVVCAMGCGISSRARDRILYPTLLSIAEANVRWSIAMSVRSVEVIQAIINLKYWAPLCERHADDPYWLQVSYLTALGKHSLVDRSLSSLLGWHSEAFGILETTRDLRCTPDGSPSSQYLPILDFYMGHSLLVLSATALKDMKTVDKSEASTEMLIVTERTFKVASRALNVILYDEILRELILGIQNNMYIMIAHAITEMIQAIKRGCVASSDAIEAATKIHAISRRLEKLGQQLPSSSPIHLYKGLARVFAAELSRIMKSKENDFAQGEEENVEESPDWLKAFDGGSLDSAAWLDLGFLSSGQPLSESTQFTGAEGLTGLLFP</sequence>
<keyword evidence="2" id="KW-1185">Reference proteome</keyword>
<dbReference type="Proteomes" id="UP001281614">
    <property type="component" value="Unassembled WGS sequence"/>
</dbReference>
<protein>
    <submittedName>
        <fullName evidence="1">Fungal transcriptional regulatory protein</fullName>
    </submittedName>
</protein>
<dbReference type="EMBL" id="VYYT01000077">
    <property type="protein sequence ID" value="KAK2771739.1"/>
    <property type="molecule type" value="Genomic_DNA"/>
</dbReference>
<gene>
    <name evidence="1" type="ORF">CKAH01_14245</name>
</gene>
<evidence type="ECO:0000313" key="2">
    <source>
        <dbReference type="Proteomes" id="UP001281614"/>
    </source>
</evidence>
<evidence type="ECO:0000313" key="1">
    <source>
        <dbReference type="EMBL" id="KAK2771739.1"/>
    </source>
</evidence>
<accession>A0AAD9YMF7</accession>